<dbReference type="RefSeq" id="WP_180677595.1">
    <property type="nucleotide sequence ID" value="NZ_JACCKA010000038.1"/>
</dbReference>
<feature type="domain" description="EAL" evidence="6">
    <location>
        <begin position="369"/>
        <end position="621"/>
    </location>
</feature>
<dbReference type="GO" id="GO:0071732">
    <property type="term" value="P:cellular response to nitric oxide"/>
    <property type="evidence" value="ECO:0007669"/>
    <property type="project" value="UniProtKB-ARBA"/>
</dbReference>
<evidence type="ECO:0000256" key="1">
    <source>
        <dbReference type="ARBA" id="ARBA00001946"/>
    </source>
</evidence>
<dbReference type="GO" id="GO:0071111">
    <property type="term" value="F:cyclic-guanylate-specific phosphodiesterase activity"/>
    <property type="evidence" value="ECO:0007669"/>
    <property type="project" value="UniProtKB-EC"/>
</dbReference>
<dbReference type="CDD" id="cd01948">
    <property type="entry name" value="EAL"/>
    <property type="match status" value="1"/>
</dbReference>
<evidence type="ECO:0000259" key="6">
    <source>
        <dbReference type="PROSITE" id="PS50883"/>
    </source>
</evidence>
<keyword evidence="9" id="KW-1185">Reference proteome</keyword>
<dbReference type="Proteomes" id="UP000578091">
    <property type="component" value="Unassembled WGS sequence"/>
</dbReference>
<evidence type="ECO:0000256" key="4">
    <source>
        <dbReference type="ARBA" id="ARBA00051114"/>
    </source>
</evidence>
<evidence type="ECO:0000256" key="2">
    <source>
        <dbReference type="ARBA" id="ARBA00012282"/>
    </source>
</evidence>
<dbReference type="CDD" id="cd01949">
    <property type="entry name" value="GGDEF"/>
    <property type="match status" value="1"/>
</dbReference>
<gene>
    <name evidence="8" type="ORF">H0E84_05290</name>
</gene>
<organism evidence="8 9">
    <name type="scientific">Luteimonas salinisoli</name>
    <dbReference type="NCBI Taxonomy" id="2752307"/>
    <lineage>
        <taxon>Bacteria</taxon>
        <taxon>Pseudomonadati</taxon>
        <taxon>Pseudomonadota</taxon>
        <taxon>Gammaproteobacteria</taxon>
        <taxon>Lysobacterales</taxon>
        <taxon>Lysobacteraceae</taxon>
        <taxon>Luteimonas</taxon>
    </lineage>
</organism>
<name>A0A853J9F9_9GAMM</name>
<proteinExistence type="predicted"/>
<evidence type="ECO:0000256" key="5">
    <source>
        <dbReference type="SAM" id="Phobius"/>
    </source>
</evidence>
<dbReference type="InterPro" id="IPR001633">
    <property type="entry name" value="EAL_dom"/>
</dbReference>
<evidence type="ECO:0000259" key="7">
    <source>
        <dbReference type="PROSITE" id="PS50887"/>
    </source>
</evidence>
<comment type="catalytic activity">
    <reaction evidence="4">
        <text>3',3'-c-di-GMP + H2O = 5'-phosphoguanylyl(3'-&gt;5')guanosine + H(+)</text>
        <dbReference type="Rhea" id="RHEA:24902"/>
        <dbReference type="ChEBI" id="CHEBI:15377"/>
        <dbReference type="ChEBI" id="CHEBI:15378"/>
        <dbReference type="ChEBI" id="CHEBI:58754"/>
        <dbReference type="ChEBI" id="CHEBI:58805"/>
        <dbReference type="EC" id="3.1.4.52"/>
    </reaction>
    <physiologicalReaction direction="left-to-right" evidence="4">
        <dbReference type="Rhea" id="RHEA:24903"/>
    </physiologicalReaction>
</comment>
<dbReference type="SUPFAM" id="SSF141868">
    <property type="entry name" value="EAL domain-like"/>
    <property type="match status" value="1"/>
</dbReference>
<dbReference type="Pfam" id="PF00563">
    <property type="entry name" value="EAL"/>
    <property type="match status" value="1"/>
</dbReference>
<dbReference type="Pfam" id="PF00990">
    <property type="entry name" value="GGDEF"/>
    <property type="match status" value="1"/>
</dbReference>
<dbReference type="PANTHER" id="PTHR44757:SF2">
    <property type="entry name" value="BIOFILM ARCHITECTURE MAINTENANCE PROTEIN MBAA"/>
    <property type="match status" value="1"/>
</dbReference>
<dbReference type="NCBIfam" id="TIGR00254">
    <property type="entry name" value="GGDEF"/>
    <property type="match status" value="1"/>
</dbReference>
<feature type="transmembrane region" description="Helical" evidence="5">
    <location>
        <begin position="20"/>
        <end position="42"/>
    </location>
</feature>
<dbReference type="InterPro" id="IPR033417">
    <property type="entry name" value="CHASE8"/>
</dbReference>
<keyword evidence="5" id="KW-1133">Transmembrane helix</keyword>
<dbReference type="PROSITE" id="PS50883">
    <property type="entry name" value="EAL"/>
    <property type="match status" value="1"/>
</dbReference>
<reference evidence="8 9" key="1">
    <citation type="submission" date="2020-07" db="EMBL/GenBank/DDBJ databases">
        <title>Luteimonas sp. SJ-92.</title>
        <authorList>
            <person name="Huang X.-X."/>
            <person name="Xu L."/>
            <person name="Sun J.-Q."/>
        </authorList>
    </citation>
    <scope>NUCLEOTIDE SEQUENCE [LARGE SCALE GENOMIC DNA]</scope>
    <source>
        <strain evidence="8 9">SJ-92</strain>
    </source>
</reference>
<dbReference type="EMBL" id="JACCKA010000038">
    <property type="protein sequence ID" value="NZA25791.1"/>
    <property type="molecule type" value="Genomic_DNA"/>
</dbReference>
<dbReference type="Gene3D" id="3.20.20.450">
    <property type="entry name" value="EAL domain"/>
    <property type="match status" value="1"/>
</dbReference>
<dbReference type="FunFam" id="3.20.20.450:FF:000001">
    <property type="entry name" value="Cyclic di-GMP phosphodiesterase yahA"/>
    <property type="match status" value="1"/>
</dbReference>
<sequence length="635" mass="68879">MIALRTPVGRLGRSATTTSVVTAAAALLVAGALLTTFEFLTLRSDFVGDVRAQVGATAINSTAAVLFDDAEAGAEALAALRTLPGLQAAAILRDDGSLLAGFDRDSLAEAPAPSAQLLERGFRVDLRELAIAEPIALDGRRVGTLAVRMSLDRLHTRVRNFVAMFLLVGLGALAFSVLLMSRMRRQVHSAELQLDRMAHYDPVTGLPNRNAFSRQLDDRLHGRGENCRLGLLLLDVDGFKAINDSLGHHQGDVLLGQIAARLQAAARQEDAVYRIGGDEFAIVLVPLDSVAEADTFGRRVMAQFETPFPVAGHELHVTVSCGISLAPRDAADLHGLTSHADTALYQAKRNGRNAFELFRPEMNQRNEHRLRLRAELHKAIEQGALELAYQPQLAIAADRVVGLEALARWHHPELGTIPPSEFIPLAEESGLILPLGRWVIRAACRQMMLWQAQGLDGFRVAVNVSVRQMRDAQLPEFIDATLTASGLAPERLELEITESLLLENAEAHIALLQRLHARGIRLSIDDFGTGFSSMAYLPRLPLDQLKIDGSFVREIPGDGEAITTAIIAMAHQLRLEVVAEGVEDAVQFEYLRQAGCDVLQGYLLSRPLTPDQAGDFLRRDVASAVPASAVAPAAH</sequence>
<comment type="caution">
    <text evidence="8">The sequence shown here is derived from an EMBL/GenBank/DDBJ whole genome shotgun (WGS) entry which is preliminary data.</text>
</comment>
<feature type="domain" description="GGDEF" evidence="7">
    <location>
        <begin position="227"/>
        <end position="360"/>
    </location>
</feature>
<dbReference type="InterPro" id="IPR043128">
    <property type="entry name" value="Rev_trsase/Diguanyl_cyclase"/>
</dbReference>
<evidence type="ECO:0000256" key="3">
    <source>
        <dbReference type="ARBA" id="ARBA00022636"/>
    </source>
</evidence>
<comment type="cofactor">
    <cofactor evidence="1">
        <name>Mg(2+)</name>
        <dbReference type="ChEBI" id="CHEBI:18420"/>
    </cofactor>
</comment>
<dbReference type="EC" id="3.1.4.52" evidence="2"/>
<keyword evidence="5" id="KW-0812">Transmembrane</keyword>
<dbReference type="AlphaFoldDB" id="A0A853J9F9"/>
<dbReference type="Pfam" id="PF17152">
    <property type="entry name" value="CHASE8"/>
    <property type="match status" value="1"/>
</dbReference>
<dbReference type="InterPro" id="IPR052155">
    <property type="entry name" value="Biofilm_reg_signaling"/>
</dbReference>
<protein>
    <recommendedName>
        <fullName evidence="2">cyclic-guanylate-specific phosphodiesterase</fullName>
        <ecNumber evidence="2">3.1.4.52</ecNumber>
    </recommendedName>
</protein>
<feature type="transmembrane region" description="Helical" evidence="5">
    <location>
        <begin position="158"/>
        <end position="180"/>
    </location>
</feature>
<evidence type="ECO:0000313" key="9">
    <source>
        <dbReference type="Proteomes" id="UP000578091"/>
    </source>
</evidence>
<dbReference type="SMART" id="SM00267">
    <property type="entry name" value="GGDEF"/>
    <property type="match status" value="1"/>
</dbReference>
<keyword evidence="5" id="KW-0472">Membrane</keyword>
<dbReference type="SUPFAM" id="SSF55073">
    <property type="entry name" value="Nucleotide cyclase"/>
    <property type="match status" value="1"/>
</dbReference>
<dbReference type="PROSITE" id="PS50887">
    <property type="entry name" value="GGDEF"/>
    <property type="match status" value="1"/>
</dbReference>
<dbReference type="InterPro" id="IPR029787">
    <property type="entry name" value="Nucleotide_cyclase"/>
</dbReference>
<dbReference type="FunFam" id="3.30.70.270:FF:000001">
    <property type="entry name" value="Diguanylate cyclase domain protein"/>
    <property type="match status" value="1"/>
</dbReference>
<dbReference type="Gene3D" id="3.30.70.270">
    <property type="match status" value="1"/>
</dbReference>
<dbReference type="InterPro" id="IPR035919">
    <property type="entry name" value="EAL_sf"/>
</dbReference>
<dbReference type="PANTHER" id="PTHR44757">
    <property type="entry name" value="DIGUANYLATE CYCLASE DGCP"/>
    <property type="match status" value="1"/>
</dbReference>
<dbReference type="InterPro" id="IPR000160">
    <property type="entry name" value="GGDEF_dom"/>
</dbReference>
<keyword evidence="3" id="KW-0973">c-di-GMP</keyword>
<evidence type="ECO:0000313" key="8">
    <source>
        <dbReference type="EMBL" id="NZA25791.1"/>
    </source>
</evidence>
<dbReference type="SMART" id="SM00052">
    <property type="entry name" value="EAL"/>
    <property type="match status" value="1"/>
</dbReference>
<accession>A0A853J9F9</accession>